<keyword evidence="5" id="KW-1185">Reference proteome</keyword>
<dbReference type="EMBL" id="JAINUG010000116">
    <property type="protein sequence ID" value="KAJ8395433.1"/>
    <property type="molecule type" value="Genomic_DNA"/>
</dbReference>
<dbReference type="InterPro" id="IPR051681">
    <property type="entry name" value="Ser/Thr_Kinases-Pseudokinases"/>
</dbReference>
<dbReference type="Pfam" id="PF07714">
    <property type="entry name" value="PK_Tyr_Ser-Thr"/>
    <property type="match status" value="2"/>
</dbReference>
<feature type="region of interest" description="Disordered" evidence="1">
    <location>
        <begin position="289"/>
        <end position="314"/>
    </location>
</feature>
<evidence type="ECO:0000256" key="1">
    <source>
        <dbReference type="SAM" id="MobiDB-lite"/>
    </source>
</evidence>
<accession>A0AAD7S429</accession>
<dbReference type="PANTHER" id="PTHR44329:SF6">
    <property type="entry name" value="RECEPTOR-INTERACTING SERINE_THREONINE-PROTEIN KINASE 1"/>
    <property type="match status" value="1"/>
</dbReference>
<dbReference type="Gene3D" id="1.10.533.10">
    <property type="entry name" value="Death Domain, Fas"/>
    <property type="match status" value="1"/>
</dbReference>
<feature type="compositionally biased region" description="Polar residues" evidence="1">
    <location>
        <begin position="388"/>
        <end position="433"/>
    </location>
</feature>
<dbReference type="Gene3D" id="3.30.200.20">
    <property type="entry name" value="Phosphorylase Kinase, domain 1"/>
    <property type="match status" value="1"/>
</dbReference>
<dbReference type="InterPro" id="IPR011009">
    <property type="entry name" value="Kinase-like_dom_sf"/>
</dbReference>
<dbReference type="Proteomes" id="UP001221898">
    <property type="component" value="Unassembled WGS sequence"/>
</dbReference>
<dbReference type="InterPro" id="IPR001245">
    <property type="entry name" value="Ser-Thr/Tyr_kinase_cat_dom"/>
</dbReference>
<reference evidence="4" key="1">
    <citation type="journal article" date="2023" name="Science">
        <title>Genome structures resolve the early diversification of teleost fishes.</title>
        <authorList>
            <person name="Parey E."/>
            <person name="Louis A."/>
            <person name="Montfort J."/>
            <person name="Bouchez O."/>
            <person name="Roques C."/>
            <person name="Iampietro C."/>
            <person name="Lluch J."/>
            <person name="Castinel A."/>
            <person name="Donnadieu C."/>
            <person name="Desvignes T."/>
            <person name="Floi Bucao C."/>
            <person name="Jouanno E."/>
            <person name="Wen M."/>
            <person name="Mejri S."/>
            <person name="Dirks R."/>
            <person name="Jansen H."/>
            <person name="Henkel C."/>
            <person name="Chen W.J."/>
            <person name="Zahm M."/>
            <person name="Cabau C."/>
            <person name="Klopp C."/>
            <person name="Thompson A.W."/>
            <person name="Robinson-Rechavi M."/>
            <person name="Braasch I."/>
            <person name="Lecointre G."/>
            <person name="Bobe J."/>
            <person name="Postlethwait J.H."/>
            <person name="Berthelot C."/>
            <person name="Roest Crollius H."/>
            <person name="Guiguen Y."/>
        </authorList>
    </citation>
    <scope>NUCLEOTIDE SEQUENCE</scope>
    <source>
        <strain evidence="4">NC1722</strain>
    </source>
</reference>
<evidence type="ECO:0000313" key="5">
    <source>
        <dbReference type="Proteomes" id="UP001221898"/>
    </source>
</evidence>
<dbReference type="PANTHER" id="PTHR44329">
    <property type="entry name" value="SERINE/THREONINE-PROTEIN KINASE TNNI3K-RELATED"/>
    <property type="match status" value="1"/>
</dbReference>
<dbReference type="Gene3D" id="1.10.510.10">
    <property type="entry name" value="Transferase(Phosphotransferase) domain 1"/>
    <property type="match status" value="1"/>
</dbReference>
<feature type="region of interest" description="Disordered" evidence="1">
    <location>
        <begin position="335"/>
        <end position="558"/>
    </location>
</feature>
<organism evidence="4 5">
    <name type="scientific">Aldrovandia affinis</name>
    <dbReference type="NCBI Taxonomy" id="143900"/>
    <lineage>
        <taxon>Eukaryota</taxon>
        <taxon>Metazoa</taxon>
        <taxon>Chordata</taxon>
        <taxon>Craniata</taxon>
        <taxon>Vertebrata</taxon>
        <taxon>Euteleostomi</taxon>
        <taxon>Actinopterygii</taxon>
        <taxon>Neopterygii</taxon>
        <taxon>Teleostei</taxon>
        <taxon>Notacanthiformes</taxon>
        <taxon>Halosauridae</taxon>
        <taxon>Aldrovandia</taxon>
    </lineage>
</organism>
<feature type="compositionally biased region" description="Polar residues" evidence="1">
    <location>
        <begin position="479"/>
        <end position="547"/>
    </location>
</feature>
<dbReference type="GO" id="GO:0005524">
    <property type="term" value="F:ATP binding"/>
    <property type="evidence" value="ECO:0007669"/>
    <property type="project" value="InterPro"/>
</dbReference>
<dbReference type="GO" id="GO:0004706">
    <property type="term" value="F:JUN kinase kinase kinase activity"/>
    <property type="evidence" value="ECO:0007669"/>
    <property type="project" value="TreeGrafter"/>
</dbReference>
<dbReference type="Pfam" id="PF12721">
    <property type="entry name" value="RHIM"/>
    <property type="match status" value="1"/>
</dbReference>
<sequence length="775" mass="85633">MSCRTRSRWSNIALACRSTVQKGIMAVSQASILMASADLTERVHLDSSSFGSVCLCRHKSRGRVVLKTVYTGAPRRERSRGRLLEEAAVLQKLGHSRIVKLLGVVLENRAYTLVMEYVPKGNLLAMLDNIADACLSVCPAWSKLTREESRQGRACSGGTLLYMAPEHLLNINTPFTEKSDVYSFAIVVWVILTSTEPYGEAQKEQICFCVCNGNRPDEHLIPASTPMKIVTLMKECWMQDPTQRPTFAESYRSFQRFYRNELEQNTDKDLQNLMGLYEGPDLEKRMSSLALSKPQSQTDSPVIQSRSVKVPAKASIEDRQFWPECSLEQPLQTDAFMAGPDRDPRGSFITSPDLSVPMAPSAQRPTGGRQAWFTPGSTSQRPYAEDPGSSNHPVLRQTRSTPGFSNQRPYTGDPGSSNQRPYTEDPGSSNQRPYTGDPGPTNQRPYTGDPGSSNHPVLRQTRSTPGPANQRPYTGDPGSYNQWSYTEDPGPTNQRPYTEDPGSSNQRPYTEDPGSSNQRPYTGDPGSSNHPVLRQTRSTPGFSNQRPYTGENPLPPRAHARLCVSSSVGSPRAEWCPKCTPVPSAQHPVGPPKHPQNWSRPGFMFQESEANASATGPSSSSRLLRQNSAASVFIQHASGIQIGDNNHIHFNSSQDFPGASQPSASNTSLYKQLLQKYEGRTVSREQLDLVSENIGKNWTCCARNLGLTDAEVEAIKYDYLYDGLKEIVHQMLRKWQMKKGAAECTVGALCQALKDSVNLGLLCKLLQMCQGAETP</sequence>
<proteinExistence type="predicted"/>
<dbReference type="SUPFAM" id="SSF56112">
    <property type="entry name" value="Protein kinase-like (PK-like)"/>
    <property type="match status" value="1"/>
</dbReference>
<dbReference type="InterPro" id="IPR000719">
    <property type="entry name" value="Prot_kinase_dom"/>
</dbReference>
<dbReference type="PROSITE" id="PS50011">
    <property type="entry name" value="PROTEIN_KINASE_DOM"/>
    <property type="match status" value="1"/>
</dbReference>
<dbReference type="InterPro" id="IPR000488">
    <property type="entry name" value="Death_dom"/>
</dbReference>
<feature type="compositionally biased region" description="Polar residues" evidence="1">
    <location>
        <begin position="289"/>
        <end position="307"/>
    </location>
</feature>
<gene>
    <name evidence="4" type="ORF">AAFF_G00031670</name>
</gene>
<evidence type="ECO:0000259" key="3">
    <source>
        <dbReference type="PROSITE" id="PS50017"/>
    </source>
</evidence>
<feature type="compositionally biased region" description="Polar residues" evidence="1">
    <location>
        <begin position="440"/>
        <end position="467"/>
    </location>
</feature>
<feature type="domain" description="Death" evidence="3">
    <location>
        <begin position="683"/>
        <end position="755"/>
    </location>
</feature>
<dbReference type="GO" id="GO:0031349">
    <property type="term" value="P:positive regulation of defense response"/>
    <property type="evidence" value="ECO:0007669"/>
    <property type="project" value="UniProtKB-ARBA"/>
</dbReference>
<comment type="caution">
    <text evidence="4">The sequence shown here is derived from an EMBL/GenBank/DDBJ whole genome shotgun (WGS) entry which is preliminary data.</text>
</comment>
<feature type="domain" description="Protein kinase" evidence="2">
    <location>
        <begin position="1"/>
        <end position="258"/>
    </location>
</feature>
<evidence type="ECO:0000313" key="4">
    <source>
        <dbReference type="EMBL" id="KAJ8395433.1"/>
    </source>
</evidence>
<dbReference type="SMART" id="SM00005">
    <property type="entry name" value="DEATH"/>
    <property type="match status" value="1"/>
</dbReference>
<evidence type="ECO:0008006" key="6">
    <source>
        <dbReference type="Google" id="ProtNLM"/>
    </source>
</evidence>
<dbReference type="GO" id="GO:0043123">
    <property type="term" value="P:positive regulation of canonical NF-kappaB signal transduction"/>
    <property type="evidence" value="ECO:0007669"/>
    <property type="project" value="UniProtKB-ARBA"/>
</dbReference>
<dbReference type="InterPro" id="IPR011029">
    <property type="entry name" value="DEATH-like_dom_sf"/>
</dbReference>
<dbReference type="PROSITE" id="PS50017">
    <property type="entry name" value="DEATH_DOMAIN"/>
    <property type="match status" value="1"/>
</dbReference>
<dbReference type="InterPro" id="IPR025735">
    <property type="entry name" value="RHIM"/>
</dbReference>
<dbReference type="SUPFAM" id="SSF47986">
    <property type="entry name" value="DEATH domain"/>
    <property type="match status" value="1"/>
</dbReference>
<dbReference type="AlphaFoldDB" id="A0AAD7S429"/>
<name>A0AAD7S429_9TELE</name>
<evidence type="ECO:0000259" key="2">
    <source>
        <dbReference type="PROSITE" id="PS50011"/>
    </source>
</evidence>
<dbReference type="Pfam" id="PF00531">
    <property type="entry name" value="Death"/>
    <property type="match status" value="1"/>
</dbReference>
<protein>
    <recommendedName>
        <fullName evidence="6">Receptor-interacting serine/threonine-protein kinase 1</fullName>
    </recommendedName>
</protein>